<dbReference type="SUPFAM" id="SSF47648">
    <property type="entry name" value="Nucleoside phosphorylase/phosphoribosyltransferase N-terminal domain"/>
    <property type="match status" value="1"/>
</dbReference>
<dbReference type="PANTHER" id="PTHR43285">
    <property type="entry name" value="ANTHRANILATE PHOSPHORIBOSYLTRANSFERASE"/>
    <property type="match status" value="1"/>
</dbReference>
<comment type="similarity">
    <text evidence="8">In the C-terminal section; belongs to the anthranilate phosphoribosyltransferase family.</text>
</comment>
<dbReference type="STRING" id="454.Lisr_1411"/>
<keyword evidence="4 9" id="KW-0808">Transferase</keyword>
<dbReference type="AlphaFoldDB" id="A0A0W0VUM5"/>
<feature type="binding site" evidence="9">
    <location>
        <position position="80"/>
    </location>
    <ligand>
        <name>5-phospho-alpha-D-ribose 1-diphosphate</name>
        <dbReference type="ChEBI" id="CHEBI:58017"/>
    </ligand>
</feature>
<comment type="subunit">
    <text evidence="9">Homodimer.</text>
</comment>
<keyword evidence="5 9" id="KW-0822">Tryptophan biosynthesis</keyword>
<dbReference type="OrthoDB" id="9806430at2"/>
<feature type="binding site" evidence="9">
    <location>
        <position position="92"/>
    </location>
    <ligand>
        <name>Mg(2+)</name>
        <dbReference type="ChEBI" id="CHEBI:18420"/>
        <label>1</label>
    </ligand>
</feature>
<dbReference type="GO" id="GO:0000162">
    <property type="term" value="P:L-tryptophan biosynthetic process"/>
    <property type="evidence" value="ECO:0007669"/>
    <property type="project" value="UniProtKB-UniRule"/>
</dbReference>
<feature type="binding site" evidence="9">
    <location>
        <position position="111"/>
    </location>
    <ligand>
        <name>anthranilate</name>
        <dbReference type="ChEBI" id="CHEBI:16567"/>
        <label>1</label>
    </ligand>
</feature>
<dbReference type="GO" id="GO:0005829">
    <property type="term" value="C:cytosol"/>
    <property type="evidence" value="ECO:0007669"/>
    <property type="project" value="TreeGrafter"/>
</dbReference>
<feature type="binding site" evidence="9">
    <location>
        <position position="80"/>
    </location>
    <ligand>
        <name>anthranilate</name>
        <dbReference type="ChEBI" id="CHEBI:16567"/>
        <label>1</label>
    </ligand>
</feature>
<feature type="binding site" evidence="9">
    <location>
        <begin position="90"/>
        <end position="93"/>
    </location>
    <ligand>
        <name>5-phospho-alpha-D-ribose 1-diphosphate</name>
        <dbReference type="ChEBI" id="CHEBI:58017"/>
    </ligand>
</feature>
<feature type="domain" description="Glycosyl transferase family 3" evidence="10">
    <location>
        <begin position="75"/>
        <end position="324"/>
    </location>
</feature>
<proteinExistence type="inferred from homology"/>
<evidence type="ECO:0000256" key="8">
    <source>
        <dbReference type="ARBA" id="ARBA00061188"/>
    </source>
</evidence>
<comment type="similarity">
    <text evidence="9">Belongs to the anthranilate phosphoribosyltransferase family.</text>
</comment>
<dbReference type="InterPro" id="IPR000312">
    <property type="entry name" value="Glycosyl_Trfase_fam3"/>
</dbReference>
<reference evidence="12 13" key="1">
    <citation type="submission" date="2015-11" db="EMBL/GenBank/DDBJ databases">
        <title>Genomic analysis of 38 Legionella species identifies large and diverse effector repertoires.</title>
        <authorList>
            <person name="Burstein D."/>
            <person name="Amaro F."/>
            <person name="Zusman T."/>
            <person name="Lifshitz Z."/>
            <person name="Cohen O."/>
            <person name="Gilbert J.A."/>
            <person name="Pupko T."/>
            <person name="Shuman H.A."/>
            <person name="Segal G."/>
        </authorList>
    </citation>
    <scope>NUCLEOTIDE SEQUENCE [LARGE SCALE GENOMIC DNA]</scope>
    <source>
        <strain evidence="12 13">Bercovier 4</strain>
    </source>
</reference>
<dbReference type="Proteomes" id="UP000054761">
    <property type="component" value="Unassembled WGS sequence"/>
</dbReference>
<dbReference type="InterPro" id="IPR035902">
    <property type="entry name" value="Nuc_phospho_transferase"/>
</dbReference>
<evidence type="ECO:0000256" key="6">
    <source>
        <dbReference type="ARBA" id="ARBA00023141"/>
    </source>
</evidence>
<accession>A0A0W0VUM5</accession>
<dbReference type="Gene3D" id="3.40.1030.10">
    <property type="entry name" value="Nucleoside phosphorylase/phosphoribosyltransferase catalytic domain"/>
    <property type="match status" value="1"/>
</dbReference>
<evidence type="ECO:0000313" key="13">
    <source>
        <dbReference type="Proteomes" id="UP000054761"/>
    </source>
</evidence>
<comment type="function">
    <text evidence="9">Catalyzes the transfer of the phosphoribosyl group of 5-phosphorylribose-1-pyrophosphate (PRPP) to anthranilate to yield N-(5'-phosphoribosyl)-anthranilate (PRA).</text>
</comment>
<comment type="catalytic activity">
    <reaction evidence="7 9">
        <text>N-(5-phospho-beta-D-ribosyl)anthranilate + diphosphate = 5-phospho-alpha-D-ribose 1-diphosphate + anthranilate</text>
        <dbReference type="Rhea" id="RHEA:11768"/>
        <dbReference type="ChEBI" id="CHEBI:16567"/>
        <dbReference type="ChEBI" id="CHEBI:18277"/>
        <dbReference type="ChEBI" id="CHEBI:33019"/>
        <dbReference type="ChEBI" id="CHEBI:58017"/>
        <dbReference type="EC" id="2.4.2.18"/>
    </reaction>
</comment>
<evidence type="ECO:0000256" key="4">
    <source>
        <dbReference type="ARBA" id="ARBA00022679"/>
    </source>
</evidence>
<feature type="binding site" evidence="9">
    <location>
        <position position="225"/>
    </location>
    <ligand>
        <name>Mg(2+)</name>
        <dbReference type="ChEBI" id="CHEBI:18420"/>
        <label>2</label>
    </ligand>
</feature>
<evidence type="ECO:0000313" key="12">
    <source>
        <dbReference type="EMBL" id="KTD23730.1"/>
    </source>
</evidence>
<dbReference type="PANTHER" id="PTHR43285:SF2">
    <property type="entry name" value="ANTHRANILATE PHOSPHORIBOSYLTRANSFERASE"/>
    <property type="match status" value="1"/>
</dbReference>
<dbReference type="Pfam" id="PF00591">
    <property type="entry name" value="Glycos_transf_3"/>
    <property type="match status" value="1"/>
</dbReference>
<sequence length="339" mass="37230">MQASLLFEQLIAKHHLSPTQMQSVIQSCMSGELTDVQIATFLALMRSKGETVEELTAAASAMRSFAHYLELGDYLIDIVGTGGDQKNTFNVSTACGFVVAASGVKVAKHGNRSVSSQSGSADLLERAGFKLHLDDEAVKTCIAQCNIAFLYGPQYHPAMQNVRTARQQLGIRTIFNLLGPLLNPAQVKRQILGVYARKWMQPLADVLVNLGSERILVIHSQDGMDEISIAAETDVLEYHNEHFYQWSLNPADYDIRHQNLDGITVRSSSESLDMIWSVLSGKKNAARDMVLLNSAAAIYCAHDHLSFKDALEKAALAIDSGKAAEHFKKLQQLTVKLAK</sequence>
<keyword evidence="9" id="KW-0479">Metal-binding</keyword>
<dbReference type="Gene3D" id="1.20.970.10">
    <property type="entry name" value="Transferase, Pyrimidine Nucleoside Phosphorylase, Chain C"/>
    <property type="match status" value="1"/>
</dbReference>
<evidence type="ECO:0000256" key="3">
    <source>
        <dbReference type="ARBA" id="ARBA00022676"/>
    </source>
</evidence>
<comment type="cofactor">
    <cofactor evidence="9">
        <name>Mg(2+)</name>
        <dbReference type="ChEBI" id="CHEBI:18420"/>
    </cofactor>
    <text evidence="9">Binds 2 magnesium ions per monomer.</text>
</comment>
<evidence type="ECO:0000256" key="2">
    <source>
        <dbReference type="ARBA" id="ARBA00022605"/>
    </source>
</evidence>
<evidence type="ECO:0000259" key="10">
    <source>
        <dbReference type="Pfam" id="PF00591"/>
    </source>
</evidence>
<dbReference type="EC" id="2.4.2.18" evidence="9"/>
<gene>
    <name evidence="9" type="primary">trpD</name>
    <name evidence="12" type="ORF">Lisr_1411</name>
</gene>
<dbReference type="GO" id="GO:0000287">
    <property type="term" value="F:magnesium ion binding"/>
    <property type="evidence" value="ECO:0007669"/>
    <property type="project" value="UniProtKB-UniRule"/>
</dbReference>
<feature type="binding site" evidence="9">
    <location>
        <position position="88"/>
    </location>
    <ligand>
        <name>5-phospho-alpha-D-ribose 1-diphosphate</name>
        <dbReference type="ChEBI" id="CHEBI:58017"/>
    </ligand>
</feature>
<organism evidence="12 13">
    <name type="scientific">Legionella israelensis</name>
    <dbReference type="NCBI Taxonomy" id="454"/>
    <lineage>
        <taxon>Bacteria</taxon>
        <taxon>Pseudomonadati</taxon>
        <taxon>Pseudomonadota</taxon>
        <taxon>Gammaproteobacteria</taxon>
        <taxon>Legionellales</taxon>
        <taxon>Legionellaceae</taxon>
        <taxon>Legionella</taxon>
    </lineage>
</organism>
<evidence type="ECO:0000256" key="9">
    <source>
        <dbReference type="HAMAP-Rule" id="MF_00211"/>
    </source>
</evidence>
<dbReference type="InterPro" id="IPR017459">
    <property type="entry name" value="Glycosyl_Trfase_fam3_N_dom"/>
</dbReference>
<keyword evidence="2 9" id="KW-0028">Amino-acid biosynthesis</keyword>
<evidence type="ECO:0000256" key="7">
    <source>
        <dbReference type="ARBA" id="ARBA00052328"/>
    </source>
</evidence>
<dbReference type="NCBIfam" id="TIGR01245">
    <property type="entry name" value="trpD"/>
    <property type="match status" value="1"/>
</dbReference>
<dbReference type="InterPro" id="IPR005940">
    <property type="entry name" value="Anthranilate_Pribosyl_Tfrase"/>
</dbReference>
<dbReference type="EMBL" id="LNYH01000070">
    <property type="protein sequence ID" value="KTD23730.1"/>
    <property type="molecule type" value="Genomic_DNA"/>
</dbReference>
<comment type="caution">
    <text evidence="12">The sequence shown here is derived from an EMBL/GenBank/DDBJ whole genome shotgun (WGS) entry which is preliminary data.</text>
</comment>
<dbReference type="FunFam" id="3.40.1030.10:FF:000002">
    <property type="entry name" value="Anthranilate phosphoribosyltransferase"/>
    <property type="match status" value="1"/>
</dbReference>
<dbReference type="RefSeq" id="WP_058501759.1">
    <property type="nucleotide sequence ID" value="NZ_CAAAJA010000003.1"/>
</dbReference>
<evidence type="ECO:0000256" key="1">
    <source>
        <dbReference type="ARBA" id="ARBA00004907"/>
    </source>
</evidence>
<keyword evidence="6 9" id="KW-0057">Aromatic amino acid biosynthesis</keyword>
<comment type="pathway">
    <text evidence="1 9">Amino-acid biosynthesis; L-tryptophan biosynthesis; L-tryptophan from chorismate: step 2/5.</text>
</comment>
<feature type="binding site" evidence="9">
    <location>
        <position position="120"/>
    </location>
    <ligand>
        <name>5-phospho-alpha-D-ribose 1-diphosphate</name>
        <dbReference type="ChEBI" id="CHEBI:58017"/>
    </ligand>
</feature>
<evidence type="ECO:0000259" key="11">
    <source>
        <dbReference type="Pfam" id="PF02885"/>
    </source>
</evidence>
<feature type="domain" description="Glycosyl transferase family 3 N-terminal" evidence="11">
    <location>
        <begin position="7"/>
        <end position="66"/>
    </location>
</feature>
<feature type="binding site" evidence="9">
    <location>
        <begin position="83"/>
        <end position="84"/>
    </location>
    <ligand>
        <name>5-phospho-alpha-D-ribose 1-diphosphate</name>
        <dbReference type="ChEBI" id="CHEBI:58017"/>
    </ligand>
</feature>
<dbReference type="SUPFAM" id="SSF52418">
    <property type="entry name" value="Nucleoside phosphorylase/phosphoribosyltransferase catalytic domain"/>
    <property type="match status" value="1"/>
</dbReference>
<feature type="binding site" evidence="9">
    <location>
        <position position="226"/>
    </location>
    <ligand>
        <name>Mg(2+)</name>
        <dbReference type="ChEBI" id="CHEBI:18420"/>
        <label>1</label>
    </ligand>
</feature>
<protein>
    <recommendedName>
        <fullName evidence="9">Anthranilate phosphoribosyltransferase</fullName>
        <ecNumber evidence="9">2.4.2.18</ecNumber>
    </recommendedName>
</protein>
<feature type="binding site" evidence="9">
    <location>
        <position position="166"/>
    </location>
    <ligand>
        <name>anthranilate</name>
        <dbReference type="ChEBI" id="CHEBI:16567"/>
        <label>2</label>
    </ligand>
</feature>
<feature type="binding site" evidence="9">
    <location>
        <begin position="108"/>
        <end position="116"/>
    </location>
    <ligand>
        <name>5-phospho-alpha-D-ribose 1-diphosphate</name>
        <dbReference type="ChEBI" id="CHEBI:58017"/>
    </ligand>
</feature>
<dbReference type="Pfam" id="PF02885">
    <property type="entry name" value="Glycos_trans_3N"/>
    <property type="match status" value="1"/>
</dbReference>
<feature type="binding site" evidence="9">
    <location>
        <position position="226"/>
    </location>
    <ligand>
        <name>Mg(2+)</name>
        <dbReference type="ChEBI" id="CHEBI:18420"/>
        <label>2</label>
    </ligand>
</feature>
<keyword evidence="3 9" id="KW-0328">Glycosyltransferase</keyword>
<name>A0A0W0VUM5_9GAMM</name>
<keyword evidence="9" id="KW-0460">Magnesium</keyword>
<evidence type="ECO:0000256" key="5">
    <source>
        <dbReference type="ARBA" id="ARBA00022822"/>
    </source>
</evidence>
<dbReference type="GO" id="GO:0004048">
    <property type="term" value="F:anthranilate phosphoribosyltransferase activity"/>
    <property type="evidence" value="ECO:0007669"/>
    <property type="project" value="UniProtKB-UniRule"/>
</dbReference>
<dbReference type="UniPathway" id="UPA00035">
    <property type="reaction ID" value="UER00041"/>
</dbReference>
<dbReference type="HAMAP" id="MF_00211">
    <property type="entry name" value="TrpD"/>
    <property type="match status" value="1"/>
</dbReference>
<comment type="caution">
    <text evidence="9">Lacks conserved residue(s) required for the propagation of feature annotation.</text>
</comment>
<dbReference type="InterPro" id="IPR036320">
    <property type="entry name" value="Glycosyl_Trfase_fam3_N_dom_sf"/>
</dbReference>
<keyword evidence="13" id="KW-1185">Reference proteome</keyword>
<dbReference type="PATRIC" id="fig|454.4.peg.1526"/>